<proteinExistence type="predicted"/>
<dbReference type="AlphaFoldDB" id="A0A1D7VMK7"/>
<name>A0A1D7VMK7_9ACTN</name>
<accession>A0A1D7VMK7</accession>
<evidence type="ECO:0000313" key="2">
    <source>
        <dbReference type="Proteomes" id="UP000094094"/>
    </source>
</evidence>
<dbReference type="EMBL" id="CP017157">
    <property type="protein sequence ID" value="AOP47995.1"/>
    <property type="molecule type" value="Genomic_DNA"/>
</dbReference>
<sequence length="190" mass="19821">MANELKYGDKLALQNGYNNWAGGYLDTNSTSSAAGALYKVSTAPTPTRGPGTGTWQILSTAGKATGQLVQSGDVVYLRNLYGNGSYLDTNGGAATAQQAAGGLYAVTTSPNQDRAPGTGRWQIFAQTSTPTDKNVRAGDVLLLWNLYSANGGFLETNGLGTESGSAYSVCTNAYFNRAADVTLWKASLVP</sequence>
<organism evidence="1 2">
    <name type="scientific">Streptomyces lydicus</name>
    <dbReference type="NCBI Taxonomy" id="47763"/>
    <lineage>
        <taxon>Bacteria</taxon>
        <taxon>Bacillati</taxon>
        <taxon>Actinomycetota</taxon>
        <taxon>Actinomycetes</taxon>
        <taxon>Kitasatosporales</taxon>
        <taxon>Streptomycetaceae</taxon>
        <taxon>Streptomyces</taxon>
    </lineage>
</organism>
<gene>
    <name evidence="1" type="ORF">SL103_18740</name>
</gene>
<evidence type="ECO:0000313" key="1">
    <source>
        <dbReference type="EMBL" id="AOP47995.1"/>
    </source>
</evidence>
<dbReference type="Proteomes" id="UP000094094">
    <property type="component" value="Chromosome"/>
</dbReference>
<protein>
    <recommendedName>
        <fullName evidence="3">Ricin B lectin domain-containing protein</fullName>
    </recommendedName>
</protein>
<keyword evidence="2" id="KW-1185">Reference proteome</keyword>
<evidence type="ECO:0008006" key="3">
    <source>
        <dbReference type="Google" id="ProtNLM"/>
    </source>
</evidence>
<dbReference type="OrthoDB" id="6443453at2"/>
<dbReference type="RefSeq" id="WP_069570137.1">
    <property type="nucleotide sequence ID" value="NZ_CP017157.1"/>
</dbReference>
<dbReference type="KEGG" id="slc:SL103_18740"/>
<reference evidence="1 2" key="1">
    <citation type="submission" date="2016-09" db="EMBL/GenBank/DDBJ databases">
        <title>Complete genome sequencing of Streptomyces lydicus 103 and metabolic pathways analysis of antibiotic biosynthesis.</title>
        <authorList>
            <person name="Jia N."/>
            <person name="Ding M.-Z."/>
            <person name="Gao F."/>
            <person name="Yuan Y.-J."/>
        </authorList>
    </citation>
    <scope>NUCLEOTIDE SEQUENCE [LARGE SCALE GENOMIC DNA]</scope>
    <source>
        <strain evidence="1 2">103</strain>
    </source>
</reference>